<dbReference type="AlphaFoldDB" id="A0A1R2C7V9"/>
<evidence type="ECO:0000313" key="3">
    <source>
        <dbReference type="Proteomes" id="UP000187209"/>
    </source>
</evidence>
<keyword evidence="3" id="KW-1185">Reference proteome</keyword>
<organism evidence="2 3">
    <name type="scientific">Stentor coeruleus</name>
    <dbReference type="NCBI Taxonomy" id="5963"/>
    <lineage>
        <taxon>Eukaryota</taxon>
        <taxon>Sar</taxon>
        <taxon>Alveolata</taxon>
        <taxon>Ciliophora</taxon>
        <taxon>Postciliodesmatophora</taxon>
        <taxon>Heterotrichea</taxon>
        <taxon>Heterotrichida</taxon>
        <taxon>Stentoridae</taxon>
        <taxon>Stentor</taxon>
    </lineage>
</organism>
<sequence>MGQFCKVYCLLINLVGACYLFGFGLVLSSGYEYSKIDDKESGALNCFIASGIYCVYPVIFIILYIRYRCRPKYNSPEDIPLIEMKKDSS</sequence>
<feature type="transmembrane region" description="Helical" evidence="1">
    <location>
        <begin position="47"/>
        <end position="65"/>
    </location>
</feature>
<keyword evidence="1" id="KW-0812">Transmembrane</keyword>
<dbReference type="Proteomes" id="UP000187209">
    <property type="component" value="Unassembled WGS sequence"/>
</dbReference>
<keyword evidence="1" id="KW-0472">Membrane</keyword>
<evidence type="ECO:0000256" key="1">
    <source>
        <dbReference type="SAM" id="Phobius"/>
    </source>
</evidence>
<feature type="transmembrane region" description="Helical" evidence="1">
    <location>
        <begin position="7"/>
        <end position="27"/>
    </location>
</feature>
<name>A0A1R2C7V9_9CILI</name>
<dbReference type="EMBL" id="MPUH01000247">
    <property type="protein sequence ID" value="OMJ85104.1"/>
    <property type="molecule type" value="Genomic_DNA"/>
</dbReference>
<comment type="caution">
    <text evidence="2">The sequence shown here is derived from an EMBL/GenBank/DDBJ whole genome shotgun (WGS) entry which is preliminary data.</text>
</comment>
<keyword evidence="1" id="KW-1133">Transmembrane helix</keyword>
<gene>
    <name evidence="2" type="ORF">SteCoe_13627</name>
</gene>
<dbReference type="PROSITE" id="PS51257">
    <property type="entry name" value="PROKAR_LIPOPROTEIN"/>
    <property type="match status" value="1"/>
</dbReference>
<protein>
    <submittedName>
        <fullName evidence="2">Uncharacterized protein</fullName>
    </submittedName>
</protein>
<reference evidence="2 3" key="1">
    <citation type="submission" date="2016-11" db="EMBL/GenBank/DDBJ databases">
        <title>The macronuclear genome of Stentor coeruleus: a giant cell with tiny introns.</title>
        <authorList>
            <person name="Slabodnick M."/>
            <person name="Ruby J.G."/>
            <person name="Reiff S.B."/>
            <person name="Swart E.C."/>
            <person name="Gosai S."/>
            <person name="Prabakaran S."/>
            <person name="Witkowska E."/>
            <person name="Larue G.E."/>
            <person name="Fisher S."/>
            <person name="Freeman R.M."/>
            <person name="Gunawardena J."/>
            <person name="Chu W."/>
            <person name="Stover N.A."/>
            <person name="Gregory B.D."/>
            <person name="Nowacki M."/>
            <person name="Derisi J."/>
            <person name="Roy S.W."/>
            <person name="Marshall W.F."/>
            <person name="Sood P."/>
        </authorList>
    </citation>
    <scope>NUCLEOTIDE SEQUENCE [LARGE SCALE GENOMIC DNA]</scope>
    <source>
        <strain evidence="2">WM001</strain>
    </source>
</reference>
<proteinExistence type="predicted"/>
<accession>A0A1R2C7V9</accession>
<evidence type="ECO:0000313" key="2">
    <source>
        <dbReference type="EMBL" id="OMJ85104.1"/>
    </source>
</evidence>